<evidence type="ECO:0008006" key="6">
    <source>
        <dbReference type="Google" id="ProtNLM"/>
    </source>
</evidence>
<gene>
    <name evidence="4" type="ORF">PLOB_00000592</name>
</gene>
<keyword evidence="5" id="KW-1185">Reference proteome</keyword>
<sequence>MAVAGCCFRRNFVRLSVKICRFSSTLTGTANDILRVPHPDFHSQEAGPVKKYDEMVRNGKLKLDRYQRQIVEHLQRLYSEMLDYQPSNTGFLSKFFKLGSKQKTPSGLYLYGSVGCGKTLLMDLFYNEVPMEKKQRVHFHSFMLDVHSSIHKLKMSLPARNPKSVRAQPFDPIPPVAEKISSQWWLLCFDEFQVTDIADAMILKRLFTALFEQGVVVIATSNRHPDDLYKNGLQRSNFVPFIPILKNYCEVLCLDSRIDYRKIDMSFIGKVFFSSLGRTTDSELDWIFSTLAQQQREEDADCKPGPRDIKVVGSRKLHAPHACGRIADFTFEQLCAQPMGAADYLALCEHFDVIILRDIPRMTVFQRTEARRFITLIDALYDNRTRLICSASTPLGDIFNVTPLTNEDDEFKRKLMDDLDLSAADAQSSAIFTAEEEIFAFERTISRLTEMQTEQYWNSQGFRKSWDVFKS</sequence>
<dbReference type="PANTHER" id="PTHR12169:SF6">
    <property type="entry name" value="AFG1-LIKE ATPASE"/>
    <property type="match status" value="1"/>
</dbReference>
<organism evidence="4 5">
    <name type="scientific">Porites lobata</name>
    <dbReference type="NCBI Taxonomy" id="104759"/>
    <lineage>
        <taxon>Eukaryota</taxon>
        <taxon>Metazoa</taxon>
        <taxon>Cnidaria</taxon>
        <taxon>Anthozoa</taxon>
        <taxon>Hexacorallia</taxon>
        <taxon>Scleractinia</taxon>
        <taxon>Fungiina</taxon>
        <taxon>Poritidae</taxon>
        <taxon>Porites</taxon>
    </lineage>
</organism>
<dbReference type="EMBL" id="CALNXK010000001">
    <property type="protein sequence ID" value="CAH3032522.1"/>
    <property type="molecule type" value="Genomic_DNA"/>
</dbReference>
<keyword evidence="3" id="KW-0067">ATP-binding</keyword>
<evidence type="ECO:0000256" key="1">
    <source>
        <dbReference type="ARBA" id="ARBA00010322"/>
    </source>
</evidence>
<accession>A0ABN8MSQ2</accession>
<evidence type="ECO:0000313" key="4">
    <source>
        <dbReference type="EMBL" id="CAH3032522.1"/>
    </source>
</evidence>
<evidence type="ECO:0000256" key="2">
    <source>
        <dbReference type="ARBA" id="ARBA00022741"/>
    </source>
</evidence>
<dbReference type="Proteomes" id="UP001159405">
    <property type="component" value="Unassembled WGS sequence"/>
</dbReference>
<protein>
    <recommendedName>
        <fullName evidence="6">AFG1-like ATPase</fullName>
    </recommendedName>
</protein>
<reference evidence="4 5" key="1">
    <citation type="submission" date="2022-05" db="EMBL/GenBank/DDBJ databases">
        <authorList>
            <consortium name="Genoscope - CEA"/>
            <person name="William W."/>
        </authorList>
    </citation>
    <scope>NUCLEOTIDE SEQUENCE [LARGE SCALE GENOMIC DNA]</scope>
</reference>
<keyword evidence="2" id="KW-0547">Nucleotide-binding</keyword>
<dbReference type="Gene3D" id="3.40.50.300">
    <property type="entry name" value="P-loop containing nucleotide triphosphate hydrolases"/>
    <property type="match status" value="1"/>
</dbReference>
<evidence type="ECO:0000313" key="5">
    <source>
        <dbReference type="Proteomes" id="UP001159405"/>
    </source>
</evidence>
<evidence type="ECO:0000256" key="3">
    <source>
        <dbReference type="ARBA" id="ARBA00022840"/>
    </source>
</evidence>
<comment type="similarity">
    <text evidence="1">Belongs to the AFG1 ATPase family.</text>
</comment>
<dbReference type="InterPro" id="IPR005654">
    <property type="entry name" value="ATPase_AFG1-like"/>
</dbReference>
<proteinExistence type="inferred from homology"/>
<dbReference type="PANTHER" id="PTHR12169">
    <property type="entry name" value="ATPASE N2B"/>
    <property type="match status" value="1"/>
</dbReference>
<dbReference type="InterPro" id="IPR027417">
    <property type="entry name" value="P-loop_NTPase"/>
</dbReference>
<dbReference type="Pfam" id="PF03969">
    <property type="entry name" value="AFG1_ATPase"/>
    <property type="match status" value="1"/>
</dbReference>
<dbReference type="NCBIfam" id="NF040713">
    <property type="entry name" value="ZapE"/>
    <property type="match status" value="1"/>
</dbReference>
<name>A0ABN8MSQ2_9CNID</name>
<dbReference type="SUPFAM" id="SSF52540">
    <property type="entry name" value="P-loop containing nucleoside triphosphate hydrolases"/>
    <property type="match status" value="1"/>
</dbReference>
<comment type="caution">
    <text evidence="4">The sequence shown here is derived from an EMBL/GenBank/DDBJ whole genome shotgun (WGS) entry which is preliminary data.</text>
</comment>